<keyword evidence="2" id="KW-1185">Reference proteome</keyword>
<comment type="caution">
    <text evidence="1">The sequence shown here is derived from an EMBL/GenBank/DDBJ whole genome shotgun (WGS) entry which is preliminary data.</text>
</comment>
<evidence type="ECO:0000313" key="1">
    <source>
        <dbReference type="EMBL" id="KAL3500175.1"/>
    </source>
</evidence>
<dbReference type="EMBL" id="JBJUIK010000016">
    <property type="protein sequence ID" value="KAL3500175.1"/>
    <property type="molecule type" value="Genomic_DNA"/>
</dbReference>
<dbReference type="Proteomes" id="UP001630127">
    <property type="component" value="Unassembled WGS sequence"/>
</dbReference>
<proteinExistence type="predicted"/>
<gene>
    <name evidence="1" type="ORF">ACH5RR_039268</name>
</gene>
<sequence length="79" mass="8744">MASTGRVSGSPALVYARNLLKKYSNVASVDVDAENRFYLQHGQSDSRPWSLKGSKSRKDGSVRPCLPLCLVISRFAPFR</sequence>
<protein>
    <submittedName>
        <fullName evidence="1">Uncharacterized protein</fullName>
    </submittedName>
</protein>
<reference evidence="1 2" key="1">
    <citation type="submission" date="2024-11" db="EMBL/GenBank/DDBJ databases">
        <title>A near-complete genome assembly of Cinchona calisaya.</title>
        <authorList>
            <person name="Lian D.C."/>
            <person name="Zhao X.W."/>
            <person name="Wei L."/>
        </authorList>
    </citation>
    <scope>NUCLEOTIDE SEQUENCE [LARGE SCALE GENOMIC DNA]</scope>
    <source>
        <tissue evidence="1">Nenye</tissue>
    </source>
</reference>
<accession>A0ABD2Y1U2</accession>
<evidence type="ECO:0000313" key="2">
    <source>
        <dbReference type="Proteomes" id="UP001630127"/>
    </source>
</evidence>
<name>A0ABD2Y1U2_9GENT</name>
<dbReference type="AlphaFoldDB" id="A0ABD2Y1U2"/>
<organism evidence="1 2">
    <name type="scientific">Cinchona calisaya</name>
    <dbReference type="NCBI Taxonomy" id="153742"/>
    <lineage>
        <taxon>Eukaryota</taxon>
        <taxon>Viridiplantae</taxon>
        <taxon>Streptophyta</taxon>
        <taxon>Embryophyta</taxon>
        <taxon>Tracheophyta</taxon>
        <taxon>Spermatophyta</taxon>
        <taxon>Magnoliopsida</taxon>
        <taxon>eudicotyledons</taxon>
        <taxon>Gunneridae</taxon>
        <taxon>Pentapetalae</taxon>
        <taxon>asterids</taxon>
        <taxon>lamiids</taxon>
        <taxon>Gentianales</taxon>
        <taxon>Rubiaceae</taxon>
        <taxon>Cinchonoideae</taxon>
        <taxon>Cinchoneae</taxon>
        <taxon>Cinchona</taxon>
    </lineage>
</organism>